<keyword evidence="3" id="KW-0949">S-adenosyl-L-methionine</keyword>
<dbReference type="Pfam" id="PF04055">
    <property type="entry name" value="Radical_SAM"/>
    <property type="match status" value="1"/>
</dbReference>
<dbReference type="InterPro" id="IPR034457">
    <property type="entry name" value="Organic_radical-activating"/>
</dbReference>
<evidence type="ECO:0000256" key="3">
    <source>
        <dbReference type="ARBA" id="ARBA00022691"/>
    </source>
</evidence>
<organism evidence="8">
    <name type="scientific">marine sediment metagenome</name>
    <dbReference type="NCBI Taxonomy" id="412755"/>
    <lineage>
        <taxon>unclassified sequences</taxon>
        <taxon>metagenomes</taxon>
        <taxon>ecological metagenomes</taxon>
    </lineage>
</organism>
<dbReference type="CDD" id="cd01335">
    <property type="entry name" value="Radical_SAM"/>
    <property type="match status" value="1"/>
</dbReference>
<keyword evidence="6" id="KW-0411">Iron-sulfur</keyword>
<keyword evidence="2" id="KW-0004">4Fe-4S</keyword>
<dbReference type="SUPFAM" id="SSF102114">
    <property type="entry name" value="Radical SAM enzymes"/>
    <property type="match status" value="1"/>
</dbReference>
<dbReference type="InterPro" id="IPR013785">
    <property type="entry name" value="Aldolase_TIM"/>
</dbReference>
<dbReference type="SFLD" id="SFLDG01094">
    <property type="entry name" value="Uncharacterised_Radical_SAM_Su"/>
    <property type="match status" value="1"/>
</dbReference>
<evidence type="ECO:0000256" key="1">
    <source>
        <dbReference type="ARBA" id="ARBA00001966"/>
    </source>
</evidence>
<evidence type="ECO:0000256" key="6">
    <source>
        <dbReference type="ARBA" id="ARBA00023014"/>
    </source>
</evidence>
<dbReference type="SFLD" id="SFLDS00029">
    <property type="entry name" value="Radical_SAM"/>
    <property type="match status" value="1"/>
</dbReference>
<keyword evidence="4" id="KW-0479">Metal-binding</keyword>
<reference evidence="8" key="1">
    <citation type="journal article" date="2014" name="Front. Microbiol.">
        <title>High frequency of phylogenetically diverse reductive dehalogenase-homologous genes in deep subseafloor sedimentary metagenomes.</title>
        <authorList>
            <person name="Kawai M."/>
            <person name="Futagami T."/>
            <person name="Toyoda A."/>
            <person name="Takaki Y."/>
            <person name="Nishi S."/>
            <person name="Hori S."/>
            <person name="Arai W."/>
            <person name="Tsubouchi T."/>
            <person name="Morono Y."/>
            <person name="Uchiyama I."/>
            <person name="Ito T."/>
            <person name="Fujiyama A."/>
            <person name="Inagaki F."/>
            <person name="Takami H."/>
        </authorList>
    </citation>
    <scope>NUCLEOTIDE SEQUENCE</scope>
    <source>
        <strain evidence="8">Expedition CK06-06</strain>
    </source>
</reference>
<keyword evidence="5" id="KW-0408">Iron</keyword>
<dbReference type="SMART" id="SM00729">
    <property type="entry name" value="Elp3"/>
    <property type="match status" value="1"/>
</dbReference>
<dbReference type="InterPro" id="IPR012840">
    <property type="entry name" value="NrdG2"/>
</dbReference>
<dbReference type="NCBIfam" id="TIGR02495">
    <property type="entry name" value="NrdG2"/>
    <property type="match status" value="1"/>
</dbReference>
<comment type="cofactor">
    <cofactor evidence="1">
        <name>[4Fe-4S] cluster</name>
        <dbReference type="ChEBI" id="CHEBI:49883"/>
    </cofactor>
</comment>
<comment type="caution">
    <text evidence="8">The sequence shown here is derived from an EMBL/GenBank/DDBJ whole genome shotgun (WGS) entry which is preliminary data.</text>
</comment>
<evidence type="ECO:0000256" key="5">
    <source>
        <dbReference type="ARBA" id="ARBA00023004"/>
    </source>
</evidence>
<dbReference type="AlphaFoldDB" id="X1UKT6"/>
<dbReference type="GO" id="GO:0051539">
    <property type="term" value="F:4 iron, 4 sulfur cluster binding"/>
    <property type="evidence" value="ECO:0007669"/>
    <property type="project" value="UniProtKB-KW"/>
</dbReference>
<name>X1UKT6_9ZZZZ</name>
<feature type="domain" description="Radical SAM core" evidence="7">
    <location>
        <begin position="11"/>
        <end position="222"/>
    </location>
</feature>
<evidence type="ECO:0000256" key="4">
    <source>
        <dbReference type="ARBA" id="ARBA00022723"/>
    </source>
</evidence>
<dbReference type="GO" id="GO:0046872">
    <property type="term" value="F:metal ion binding"/>
    <property type="evidence" value="ECO:0007669"/>
    <property type="project" value="UniProtKB-KW"/>
</dbReference>
<evidence type="ECO:0000259" key="7">
    <source>
        <dbReference type="PROSITE" id="PS51918"/>
    </source>
</evidence>
<sequence length="232" mass="26408">MVEIKGIEKFAPKDFVGFISSTVFLGGCNFRCPFCHNSDLVLRAQALPTYPMDYFISYLDSRKGWLEGICISGGEPLIHDDLEVLLVLIKERNLLVKIDINGSFPSRLEELLKKELVDHIAMDVKAPLERYPEVTGSKVKEKEIERSIDIVKNSGLEYVFRTTVVPDLIESEDIKKIGQMLNGAKVYQLQQFVPVNPIDSEYLKKTPYTREVIQEFAKIAEPYFSEVKIEGV</sequence>
<dbReference type="EMBL" id="BARW01017251">
    <property type="protein sequence ID" value="GAJ00486.1"/>
    <property type="molecule type" value="Genomic_DNA"/>
</dbReference>
<dbReference type="GO" id="GO:0003824">
    <property type="term" value="F:catalytic activity"/>
    <property type="evidence" value="ECO:0007669"/>
    <property type="project" value="InterPro"/>
</dbReference>
<dbReference type="InterPro" id="IPR006638">
    <property type="entry name" value="Elp3/MiaA/NifB-like_rSAM"/>
</dbReference>
<evidence type="ECO:0000313" key="8">
    <source>
        <dbReference type="EMBL" id="GAJ00486.1"/>
    </source>
</evidence>
<evidence type="ECO:0000256" key="2">
    <source>
        <dbReference type="ARBA" id="ARBA00022485"/>
    </source>
</evidence>
<dbReference type="PANTHER" id="PTHR30352:SF13">
    <property type="entry name" value="GLYCYL-RADICAL ENZYME ACTIVATING ENZYME YJJW-RELATED"/>
    <property type="match status" value="1"/>
</dbReference>
<protein>
    <recommendedName>
        <fullName evidence="7">Radical SAM core domain-containing protein</fullName>
    </recommendedName>
</protein>
<accession>X1UKT6</accession>
<dbReference type="Gene3D" id="3.20.20.70">
    <property type="entry name" value="Aldolase class I"/>
    <property type="match status" value="1"/>
</dbReference>
<proteinExistence type="predicted"/>
<dbReference type="PROSITE" id="PS51257">
    <property type="entry name" value="PROKAR_LIPOPROTEIN"/>
    <property type="match status" value="1"/>
</dbReference>
<gene>
    <name evidence="8" type="ORF">S12H4_29850</name>
</gene>
<dbReference type="InterPro" id="IPR058240">
    <property type="entry name" value="rSAM_sf"/>
</dbReference>
<dbReference type="InterPro" id="IPR007197">
    <property type="entry name" value="rSAM"/>
</dbReference>
<dbReference type="PROSITE" id="PS51918">
    <property type="entry name" value="RADICAL_SAM"/>
    <property type="match status" value="1"/>
</dbReference>
<dbReference type="PANTHER" id="PTHR30352">
    <property type="entry name" value="PYRUVATE FORMATE-LYASE-ACTIVATING ENZYME"/>
    <property type="match status" value="1"/>
</dbReference>